<dbReference type="Pfam" id="PF04773">
    <property type="entry name" value="FecR"/>
    <property type="match status" value="1"/>
</dbReference>
<dbReference type="PANTHER" id="PTHR30273:SF2">
    <property type="entry name" value="PROTEIN FECR"/>
    <property type="match status" value="1"/>
</dbReference>
<dbReference type="InterPro" id="IPR006860">
    <property type="entry name" value="FecR"/>
</dbReference>
<dbReference type="Gene3D" id="2.60.120.1440">
    <property type="match status" value="1"/>
</dbReference>
<dbReference type="Pfam" id="PF16344">
    <property type="entry name" value="FecR_C"/>
    <property type="match status" value="1"/>
</dbReference>
<evidence type="ECO:0000313" key="4">
    <source>
        <dbReference type="Proteomes" id="UP000016584"/>
    </source>
</evidence>
<accession>U2IZ38</accession>
<dbReference type="PANTHER" id="PTHR30273">
    <property type="entry name" value="PERIPLASMIC SIGNAL SENSOR AND SIGMA FACTOR ACTIVATOR FECR-RELATED"/>
    <property type="match status" value="1"/>
</dbReference>
<dbReference type="OrthoDB" id="695864at2"/>
<evidence type="ECO:0000313" key="3">
    <source>
        <dbReference type="EMBL" id="ERJ57964.1"/>
    </source>
</evidence>
<reference evidence="3 4" key="1">
    <citation type="journal article" date="2013" name="Genome Announc.">
        <title>The Draft Genome Sequence of Sphingomonas paucimobilis Strain HER1398 (Proteobacteria), Host to the Giant PAU Phage, Indicates That It Is a Member of the Genus Sphingobacterium (Bacteroidetes).</title>
        <authorList>
            <person name="White R.A.III."/>
            <person name="Suttle C.A."/>
        </authorList>
    </citation>
    <scope>NUCLEOTIDE SEQUENCE [LARGE SCALE GENOMIC DNA]</scope>
    <source>
        <strain evidence="3 4">HER1398</strain>
    </source>
</reference>
<dbReference type="Gene3D" id="3.55.50.30">
    <property type="match status" value="1"/>
</dbReference>
<dbReference type="STRING" id="1346330.M472_04210"/>
<dbReference type="GO" id="GO:0016989">
    <property type="term" value="F:sigma factor antagonist activity"/>
    <property type="evidence" value="ECO:0007669"/>
    <property type="project" value="TreeGrafter"/>
</dbReference>
<feature type="domain" description="FecR protein" evidence="1">
    <location>
        <begin position="187"/>
        <end position="281"/>
    </location>
</feature>
<dbReference type="InterPro" id="IPR012373">
    <property type="entry name" value="Ferrdict_sens_TM"/>
</dbReference>
<sequence length="393" mass="44338">MKENRLKLLLDKHVKDQLSSKELDEMFALIDELGVERYEQLLDELLEHPEKRSSYMISSDQKSRLIRNVLNIVGGESSTRRREIVLPILKWASAIVLIGAISLYFLQDNTDKSAQEYASALEHIPSDIWLTPDSLPRLTLDNGKSFVVDAQGQSLLQKNGLELQFDNENRVLIQPTGGADGVQNLCYSTPKGYTSKVLLADGTKIWLNSNTKIYYPTAFASGERRVRLEGEAFFEVSHDAAQPFYVELGSGNIKVLGTSFNVSNYVTTKKTTTTLLTGRVEFENANTKTVLLPNEQATVASSGSSIQKKRVNVDEHTSWMKDYYLFNDKTVQEILATIQNWYDIDGVDVQVADHELYTGTLRRSKSLRSLLAHLEKISNLKIELQGRRVVVMK</sequence>
<protein>
    <recommendedName>
        <fullName evidence="5">FecR protein domain-containing protein</fullName>
    </recommendedName>
</protein>
<keyword evidence="4" id="KW-1185">Reference proteome</keyword>
<evidence type="ECO:0008006" key="5">
    <source>
        <dbReference type="Google" id="ProtNLM"/>
    </source>
</evidence>
<organism evidence="3 4">
    <name type="scientific">Sphingobacterium paucimobilis HER1398</name>
    <dbReference type="NCBI Taxonomy" id="1346330"/>
    <lineage>
        <taxon>Bacteria</taxon>
        <taxon>Pseudomonadati</taxon>
        <taxon>Bacteroidota</taxon>
        <taxon>Sphingobacteriia</taxon>
        <taxon>Sphingobacteriales</taxon>
        <taxon>Sphingobacteriaceae</taxon>
        <taxon>Sphingobacterium</taxon>
    </lineage>
</organism>
<dbReference type="RefSeq" id="WP_021071734.1">
    <property type="nucleotide sequence ID" value="NZ_ATDL01000020.1"/>
</dbReference>
<feature type="domain" description="Protein FecR C-terminal" evidence="2">
    <location>
        <begin position="324"/>
        <end position="391"/>
    </location>
</feature>
<dbReference type="InterPro" id="IPR032508">
    <property type="entry name" value="FecR_C"/>
</dbReference>
<proteinExistence type="predicted"/>
<gene>
    <name evidence="3" type="ORF">M472_04210</name>
</gene>
<dbReference type="EMBL" id="ATDL01000020">
    <property type="protein sequence ID" value="ERJ57964.1"/>
    <property type="molecule type" value="Genomic_DNA"/>
</dbReference>
<dbReference type="PATRIC" id="fig|1346330.5.peg.3602"/>
<evidence type="ECO:0000259" key="2">
    <source>
        <dbReference type="Pfam" id="PF16344"/>
    </source>
</evidence>
<dbReference type="eggNOG" id="COG3712">
    <property type="taxonomic scope" value="Bacteria"/>
</dbReference>
<dbReference type="Proteomes" id="UP000016584">
    <property type="component" value="Unassembled WGS sequence"/>
</dbReference>
<comment type="caution">
    <text evidence="3">The sequence shown here is derived from an EMBL/GenBank/DDBJ whole genome shotgun (WGS) entry which is preliminary data.</text>
</comment>
<dbReference type="AlphaFoldDB" id="U2IZ38"/>
<name>U2IZ38_9SPHI</name>
<evidence type="ECO:0000259" key="1">
    <source>
        <dbReference type="Pfam" id="PF04773"/>
    </source>
</evidence>